<sequence length="470" mass="50282">MPGRPARPYTARMTTPAPGQPSAAHPGPGEPAPVSSEVLAVVTHPDAPLVLTLDGHLPRVILPHGVHDGQGVAAAFTERLGLPLELLRRLEHRALPDRDGVRQRHAVWNLHAPHPGAGAWTAPGDLHAAEQPWAQAALAPAPPARPRWQRPGGLAELTAWLDEELHAQDRPRTGEPQVLRHTQISFLARVPTRTGPLYLKAVPDFFALEVPVTCRLSRRVPGAAAGVLAANRVLGTLLLQDAGDPLPTGATGWNTRTPAAPWSVQDSAALMRHLARVQRDSLPHLPDLRALGVPDHGPAHLRSRLHRLHDETLWRSGQPGGLSAEDAERLRAALPLVEGALVRLERSPVPPALGHGDLHDGNVLTRGGAFTVIDWSDASVTHPFLDVNPAYLVPADHADAAGEAYLAEWTDLAPPGDLRALLRDAVLAGEAYRALGYLDGILPGVEDPSEWVGALQFHLRALARHGGPVT</sequence>
<dbReference type="EMBL" id="BMOE01000001">
    <property type="protein sequence ID" value="GGJ65799.1"/>
    <property type="molecule type" value="Genomic_DNA"/>
</dbReference>
<feature type="region of interest" description="Disordered" evidence="1">
    <location>
        <begin position="1"/>
        <end position="34"/>
    </location>
</feature>
<comment type="caution">
    <text evidence="2">The sequence shown here is derived from an EMBL/GenBank/DDBJ whole genome shotgun (WGS) entry which is preliminary data.</text>
</comment>
<dbReference type="SUPFAM" id="SSF56112">
    <property type="entry name" value="Protein kinase-like (PK-like)"/>
    <property type="match status" value="1"/>
</dbReference>
<evidence type="ECO:0008006" key="4">
    <source>
        <dbReference type="Google" id="ProtNLM"/>
    </source>
</evidence>
<reference evidence="2" key="1">
    <citation type="journal article" date="2014" name="Int. J. Syst. Evol. Microbiol.">
        <title>Complete genome sequence of Corynebacterium casei LMG S-19264T (=DSM 44701T), isolated from a smear-ripened cheese.</title>
        <authorList>
            <consortium name="US DOE Joint Genome Institute (JGI-PGF)"/>
            <person name="Walter F."/>
            <person name="Albersmeier A."/>
            <person name="Kalinowski J."/>
            <person name="Ruckert C."/>
        </authorList>
    </citation>
    <scope>NUCLEOTIDE SEQUENCE</scope>
    <source>
        <strain evidence="2">JCM 14371</strain>
    </source>
</reference>
<evidence type="ECO:0000313" key="3">
    <source>
        <dbReference type="Proteomes" id="UP000635726"/>
    </source>
</evidence>
<accession>A0A917P7R2</accession>
<keyword evidence="3" id="KW-1185">Reference proteome</keyword>
<proteinExistence type="predicted"/>
<dbReference type="InterPro" id="IPR011009">
    <property type="entry name" value="Kinase-like_dom_sf"/>
</dbReference>
<name>A0A917P7R2_9DEIO</name>
<dbReference type="AlphaFoldDB" id="A0A917P7R2"/>
<gene>
    <name evidence="2" type="ORF">GCM10008939_07240</name>
</gene>
<evidence type="ECO:0000256" key="1">
    <source>
        <dbReference type="SAM" id="MobiDB-lite"/>
    </source>
</evidence>
<dbReference type="Proteomes" id="UP000635726">
    <property type="component" value="Unassembled WGS sequence"/>
</dbReference>
<evidence type="ECO:0000313" key="2">
    <source>
        <dbReference type="EMBL" id="GGJ65799.1"/>
    </source>
</evidence>
<protein>
    <recommendedName>
        <fullName evidence="4">Aminoglycoside phosphotransferase domain-containing protein</fullName>
    </recommendedName>
</protein>
<reference evidence="2" key="2">
    <citation type="submission" date="2020-09" db="EMBL/GenBank/DDBJ databases">
        <authorList>
            <person name="Sun Q."/>
            <person name="Ohkuma M."/>
        </authorList>
    </citation>
    <scope>NUCLEOTIDE SEQUENCE</scope>
    <source>
        <strain evidence="2">JCM 14371</strain>
    </source>
</reference>
<dbReference type="Gene3D" id="3.90.1200.10">
    <property type="match status" value="1"/>
</dbReference>
<organism evidence="2 3">
    <name type="scientific">Deinococcus aquiradiocola</name>
    <dbReference type="NCBI Taxonomy" id="393059"/>
    <lineage>
        <taxon>Bacteria</taxon>
        <taxon>Thermotogati</taxon>
        <taxon>Deinococcota</taxon>
        <taxon>Deinococci</taxon>
        <taxon>Deinococcales</taxon>
        <taxon>Deinococcaceae</taxon>
        <taxon>Deinococcus</taxon>
    </lineage>
</organism>